<dbReference type="AlphaFoldDB" id="A0A5S9IIK1"/>
<dbReference type="KEGG" id="uam:UABAM_00841"/>
<comment type="similarity">
    <text evidence="1">Belongs to the AB hydrolase superfamily. AB hydrolase 4 family.</text>
</comment>
<dbReference type="InterPro" id="IPR000073">
    <property type="entry name" value="AB_hydrolase_1"/>
</dbReference>
<dbReference type="SUPFAM" id="SSF53474">
    <property type="entry name" value="alpha/beta-Hydrolases"/>
    <property type="match status" value="1"/>
</dbReference>
<organism evidence="4 5">
    <name type="scientific">Uabimicrobium amorphum</name>
    <dbReference type="NCBI Taxonomy" id="2596890"/>
    <lineage>
        <taxon>Bacteria</taxon>
        <taxon>Pseudomonadati</taxon>
        <taxon>Planctomycetota</taxon>
        <taxon>Candidatus Uabimicrobiia</taxon>
        <taxon>Candidatus Uabimicrobiales</taxon>
        <taxon>Candidatus Uabimicrobiaceae</taxon>
        <taxon>Candidatus Uabimicrobium</taxon>
    </lineage>
</organism>
<dbReference type="Proteomes" id="UP000326354">
    <property type="component" value="Chromosome"/>
</dbReference>
<dbReference type="InterPro" id="IPR050960">
    <property type="entry name" value="AB_hydrolase_4_sf"/>
</dbReference>
<dbReference type="EMBL" id="AP019860">
    <property type="protein sequence ID" value="BBM82498.1"/>
    <property type="molecule type" value="Genomic_DNA"/>
</dbReference>
<dbReference type="InterPro" id="IPR029058">
    <property type="entry name" value="AB_hydrolase_fold"/>
</dbReference>
<dbReference type="Pfam" id="PF00561">
    <property type="entry name" value="Abhydrolase_1"/>
    <property type="match status" value="1"/>
</dbReference>
<evidence type="ECO:0000256" key="2">
    <source>
        <dbReference type="PIRSR" id="PIRSR005211-1"/>
    </source>
</evidence>
<dbReference type="RefSeq" id="WP_173013125.1">
    <property type="nucleotide sequence ID" value="NZ_AP019860.1"/>
</dbReference>
<dbReference type="PANTHER" id="PTHR10794">
    <property type="entry name" value="ABHYDROLASE DOMAIN-CONTAINING PROTEIN"/>
    <property type="match status" value="1"/>
</dbReference>
<proteinExistence type="inferred from homology"/>
<sequence>MLRQQQEFETSTWLTNGHIQTLASQLWPKNLKYMFWNPCQRHYVDTATNDVLVVDTYTPKHVDVKADLLIVPGTDGFAGSYYILRMVDRFCQSGFRVHCMNLRGCGREYFLCKKLYHIGLWQDILLVANNVRIADNLFILGLSLGGHILLNLAARADIPDFIKGIATISAPLDFTTTPKWQYNVSQFYHWYFLRLLMRIYGRLHRHVSTEPIAKINDLEDFNHKIMAPMHGYQSSLEYYRENSVCFQIDKIKTDTLMIFAKDDPVIPANQYQKFSPDIHKNSNIKLLLCDYGGHVGFIGEEDFWAEDHVHRFFHSLLKKVS</sequence>
<reference evidence="4 5" key="1">
    <citation type="submission" date="2019-08" db="EMBL/GenBank/DDBJ databases">
        <title>Complete genome sequence of Candidatus Uab amorphum.</title>
        <authorList>
            <person name="Shiratori T."/>
            <person name="Suzuki S."/>
            <person name="Kakizawa Y."/>
            <person name="Ishida K."/>
        </authorList>
    </citation>
    <scope>NUCLEOTIDE SEQUENCE [LARGE SCALE GENOMIC DNA]</scope>
    <source>
        <strain evidence="4 5">SRT547</strain>
    </source>
</reference>
<dbReference type="InterPro" id="IPR012020">
    <property type="entry name" value="ABHD4"/>
</dbReference>
<evidence type="ECO:0000313" key="4">
    <source>
        <dbReference type="EMBL" id="BBM82498.1"/>
    </source>
</evidence>
<dbReference type="GO" id="GO:0047372">
    <property type="term" value="F:monoacylglycerol lipase activity"/>
    <property type="evidence" value="ECO:0007669"/>
    <property type="project" value="TreeGrafter"/>
</dbReference>
<name>A0A5S9IIK1_UABAM</name>
<protein>
    <submittedName>
        <fullName evidence="4">Alpha/beta hydrolase</fullName>
    </submittedName>
</protein>
<keyword evidence="4" id="KW-0378">Hydrolase</keyword>
<dbReference type="GO" id="GO:0034338">
    <property type="term" value="F:short-chain carboxylesterase activity"/>
    <property type="evidence" value="ECO:0007669"/>
    <property type="project" value="TreeGrafter"/>
</dbReference>
<evidence type="ECO:0000313" key="5">
    <source>
        <dbReference type="Proteomes" id="UP000326354"/>
    </source>
</evidence>
<evidence type="ECO:0000259" key="3">
    <source>
        <dbReference type="Pfam" id="PF00561"/>
    </source>
</evidence>
<gene>
    <name evidence="4" type="ORF">UABAM_00841</name>
</gene>
<accession>A0A5S9IIK1</accession>
<dbReference type="PANTHER" id="PTHR10794:SF63">
    <property type="entry name" value="ALPHA_BETA HYDROLASE 1, ISOFORM A"/>
    <property type="match status" value="1"/>
</dbReference>
<feature type="active site" description="Charge relay system" evidence="2">
    <location>
        <position position="263"/>
    </location>
</feature>
<dbReference type="PIRSF" id="PIRSF005211">
    <property type="entry name" value="Ab_hydro_YheT"/>
    <property type="match status" value="1"/>
</dbReference>
<keyword evidence="5" id="KW-1185">Reference proteome</keyword>
<feature type="active site" description="Charge relay system" evidence="2">
    <location>
        <position position="294"/>
    </location>
</feature>
<feature type="active site" description="Charge relay system" evidence="2">
    <location>
        <position position="143"/>
    </location>
</feature>
<evidence type="ECO:0000256" key="1">
    <source>
        <dbReference type="ARBA" id="ARBA00010884"/>
    </source>
</evidence>
<feature type="domain" description="AB hydrolase-1" evidence="3">
    <location>
        <begin position="76"/>
        <end position="298"/>
    </location>
</feature>
<dbReference type="Gene3D" id="3.40.50.1820">
    <property type="entry name" value="alpha/beta hydrolase"/>
    <property type="match status" value="1"/>
</dbReference>